<organism evidence="7 8">
    <name type="scientific">Naganishia liquefaciens</name>
    <dbReference type="NCBI Taxonomy" id="104408"/>
    <lineage>
        <taxon>Eukaryota</taxon>
        <taxon>Fungi</taxon>
        <taxon>Dikarya</taxon>
        <taxon>Basidiomycota</taxon>
        <taxon>Agaricomycotina</taxon>
        <taxon>Tremellomycetes</taxon>
        <taxon>Filobasidiales</taxon>
        <taxon>Filobasidiaceae</taxon>
        <taxon>Naganishia</taxon>
    </lineage>
</organism>
<dbReference type="AlphaFoldDB" id="A0A8H3TUW0"/>
<evidence type="ECO:0000256" key="5">
    <source>
        <dbReference type="SAM" id="MobiDB-lite"/>
    </source>
</evidence>
<sequence length="353" mass="39615">MGGTRNAFASKAAMAIVLFGAVGAHAARRNRAYCPEDPFLDPENDQCNPLRYIPVLWGAILALTLYFLVSILLTIQFFRHGGKYFLCLVIGAYCEGIGLTMRIPFRSNPHSTGIYIVEYLFVVLSPCAFLAADYILLGRITRHLNGHAHLKPINPNKIMRIFVGSDICTFLIQAAGGGLSTAQDNKLRDVGSKIFLAGIALQLVSFAFFTGVYLMFAWRVYKHDAVIWNHRGWKALYLALGWTCIMFLIRSVYRTIELSEGYTGYLNTHEPYFYFLDTLPLWLGISVYVWFWPTKYLREDNRILPPTEAEVAHEYAGAAPSVLPDAVPMDRSMSSTTSKEAANGAIEEKRLQS</sequence>
<accession>A0A8H3TUW0</accession>
<feature type="transmembrane region" description="Helical" evidence="6">
    <location>
        <begin position="85"/>
        <end position="104"/>
    </location>
</feature>
<comment type="subcellular location">
    <subcellularLocation>
        <location evidence="1">Membrane</location>
        <topology evidence="1">Multi-pass membrane protein</topology>
    </subcellularLocation>
</comment>
<evidence type="ECO:0008006" key="9">
    <source>
        <dbReference type="Google" id="ProtNLM"/>
    </source>
</evidence>
<feature type="transmembrane region" description="Helical" evidence="6">
    <location>
        <begin position="273"/>
        <end position="292"/>
    </location>
</feature>
<dbReference type="OrthoDB" id="3358017at2759"/>
<dbReference type="PANTHER" id="PTHR31465">
    <property type="entry name" value="PROTEIN RTA1-RELATED"/>
    <property type="match status" value="1"/>
</dbReference>
<dbReference type="Proteomes" id="UP000620104">
    <property type="component" value="Unassembled WGS sequence"/>
</dbReference>
<dbReference type="GO" id="GO:0016020">
    <property type="term" value="C:membrane"/>
    <property type="evidence" value="ECO:0007669"/>
    <property type="project" value="UniProtKB-SubCell"/>
</dbReference>
<evidence type="ECO:0000313" key="8">
    <source>
        <dbReference type="Proteomes" id="UP000620104"/>
    </source>
</evidence>
<name>A0A8H3TUW0_9TREE</name>
<feature type="region of interest" description="Disordered" evidence="5">
    <location>
        <begin position="330"/>
        <end position="353"/>
    </location>
</feature>
<protein>
    <recommendedName>
        <fullName evidence="9">RTA1-domain-containing protein</fullName>
    </recommendedName>
</protein>
<keyword evidence="2 6" id="KW-0812">Transmembrane</keyword>
<dbReference type="EMBL" id="BLZA01000021">
    <property type="protein sequence ID" value="GHJ87333.1"/>
    <property type="molecule type" value="Genomic_DNA"/>
</dbReference>
<keyword evidence="8" id="KW-1185">Reference proteome</keyword>
<feature type="transmembrane region" description="Helical" evidence="6">
    <location>
        <begin position="116"/>
        <end position="137"/>
    </location>
</feature>
<evidence type="ECO:0000256" key="6">
    <source>
        <dbReference type="SAM" id="Phobius"/>
    </source>
</evidence>
<proteinExistence type="predicted"/>
<keyword evidence="3 6" id="KW-1133">Transmembrane helix</keyword>
<feature type="transmembrane region" description="Helical" evidence="6">
    <location>
        <begin position="235"/>
        <end position="253"/>
    </location>
</feature>
<reference evidence="7" key="1">
    <citation type="submission" date="2020-07" db="EMBL/GenBank/DDBJ databases">
        <title>Draft Genome Sequence of a Deep-Sea Yeast, Naganishia (Cryptococcus) liquefaciens strain N6.</title>
        <authorList>
            <person name="Han Y.W."/>
            <person name="Kajitani R."/>
            <person name="Morimoto H."/>
            <person name="Parhat M."/>
            <person name="Tsubouchi H."/>
            <person name="Bakenova O."/>
            <person name="Ogata M."/>
            <person name="Argunhan B."/>
            <person name="Aoki R."/>
            <person name="Kajiwara S."/>
            <person name="Itoh T."/>
            <person name="Iwasaki H."/>
        </authorList>
    </citation>
    <scope>NUCLEOTIDE SEQUENCE</scope>
    <source>
        <strain evidence="7">N6</strain>
    </source>
</reference>
<gene>
    <name evidence="7" type="ORF">NliqN6_3735</name>
</gene>
<evidence type="ECO:0000256" key="2">
    <source>
        <dbReference type="ARBA" id="ARBA00022692"/>
    </source>
</evidence>
<dbReference type="PANTHER" id="PTHR31465:SF1">
    <property type="entry name" value="PROTEIN RTA1-RELATED"/>
    <property type="match status" value="1"/>
</dbReference>
<evidence type="ECO:0000256" key="3">
    <source>
        <dbReference type="ARBA" id="ARBA00022989"/>
    </source>
</evidence>
<feature type="transmembrane region" description="Helical" evidence="6">
    <location>
        <begin position="50"/>
        <end position="73"/>
    </location>
</feature>
<evidence type="ECO:0000256" key="4">
    <source>
        <dbReference type="ARBA" id="ARBA00023136"/>
    </source>
</evidence>
<dbReference type="Pfam" id="PF04479">
    <property type="entry name" value="RTA1"/>
    <property type="match status" value="1"/>
</dbReference>
<comment type="caution">
    <text evidence="7">The sequence shown here is derived from an EMBL/GenBank/DDBJ whole genome shotgun (WGS) entry which is preliminary data.</text>
</comment>
<keyword evidence="4 6" id="KW-0472">Membrane</keyword>
<evidence type="ECO:0000313" key="7">
    <source>
        <dbReference type="EMBL" id="GHJ87333.1"/>
    </source>
</evidence>
<dbReference type="InterPro" id="IPR007568">
    <property type="entry name" value="RTA1"/>
</dbReference>
<feature type="transmembrane region" description="Helical" evidence="6">
    <location>
        <begin position="194"/>
        <end position="214"/>
    </location>
</feature>
<feature type="transmembrane region" description="Helical" evidence="6">
    <location>
        <begin position="158"/>
        <end position="182"/>
    </location>
</feature>
<evidence type="ECO:0000256" key="1">
    <source>
        <dbReference type="ARBA" id="ARBA00004141"/>
    </source>
</evidence>